<dbReference type="InterPro" id="IPR029492">
    <property type="entry name" value="DUF4435"/>
</dbReference>
<evidence type="ECO:0000259" key="2">
    <source>
        <dbReference type="Pfam" id="PF14491"/>
    </source>
</evidence>
<reference evidence="3 4" key="1">
    <citation type="submission" date="2024-09" db="EMBL/GenBank/DDBJ databases">
        <authorList>
            <person name="Sun Q."/>
            <person name="Mori K."/>
        </authorList>
    </citation>
    <scope>NUCLEOTIDE SEQUENCE [LARGE SCALE GENOMIC DNA]</scope>
    <source>
        <strain evidence="3 4">JCM 3307</strain>
    </source>
</reference>
<feature type="domain" description="ATPase AAA-type core" evidence="1">
    <location>
        <begin position="133"/>
        <end position="254"/>
    </location>
</feature>
<dbReference type="Gene3D" id="3.40.50.300">
    <property type="entry name" value="P-loop containing nucleotide triphosphate hydrolases"/>
    <property type="match status" value="1"/>
</dbReference>
<proteinExistence type="predicted"/>
<dbReference type="Pfam" id="PF14491">
    <property type="entry name" value="DUF4435"/>
    <property type="match status" value="1"/>
</dbReference>
<dbReference type="InterPro" id="IPR003959">
    <property type="entry name" value="ATPase_AAA_core"/>
</dbReference>
<comment type="caution">
    <text evidence="3">The sequence shown here is derived from an EMBL/GenBank/DDBJ whole genome shotgun (WGS) entry which is preliminary data.</text>
</comment>
<keyword evidence="4" id="KW-1185">Reference proteome</keyword>
<accession>A0ABV5M1B4</accession>
<protein>
    <submittedName>
        <fullName evidence="3">AAA family ATPase</fullName>
    </submittedName>
</protein>
<feature type="domain" description="DUF4435" evidence="2">
    <location>
        <begin position="308"/>
        <end position="403"/>
    </location>
</feature>
<evidence type="ECO:0000313" key="3">
    <source>
        <dbReference type="EMBL" id="MFB9442646.1"/>
    </source>
</evidence>
<evidence type="ECO:0000313" key="4">
    <source>
        <dbReference type="Proteomes" id="UP001589608"/>
    </source>
</evidence>
<dbReference type="InterPro" id="IPR027417">
    <property type="entry name" value="P-loop_NTPase"/>
</dbReference>
<dbReference type="Pfam" id="PF13304">
    <property type="entry name" value="AAA_21"/>
    <property type="match status" value="1"/>
</dbReference>
<dbReference type="Proteomes" id="UP001589608">
    <property type="component" value="Unassembled WGS sequence"/>
</dbReference>
<dbReference type="EMBL" id="JBHMCA010000016">
    <property type="protein sequence ID" value="MFB9442646.1"/>
    <property type="molecule type" value="Genomic_DNA"/>
</dbReference>
<dbReference type="PANTHER" id="PTHR43581:SF2">
    <property type="entry name" value="EXCINUCLEASE ATPASE SUBUNIT"/>
    <property type="match status" value="1"/>
</dbReference>
<sequence>MLQPQEEGASPLMRWAVPSQDGSEHIALSVTAGETLVFVGPNGAGKSALSFWLSVNKGGSPAPTIRVIAHRRIWLSSAGVEMTTSQRTQHAANFALWDSEPSSRITVVADEQRSAKVLYDLLAKVNARNALAAGRYDRGEVAAADDGVEESLLAKLERVFAAAGMALRFRVTDMGGFDAVTEAGTAYPISQMSDGEKGAFLLASEALLAPPGSVLLIDEPERHLHRSISSDFIVALTLERPDAGFVLFTHDLDLLGKLDPTSTTVCTVSAVSWNGQEPSGWAIRMEDGKLDVPDSVRQAILGGRSKLLFVEGEVSSLDFALYRLLFPDRTVVPCGGGDGVKQAVAGLDDSESFHWVDGRGVLDGDARSADEVAAMAAKKILVLPVNEVENLYYLSWIVDAVAEHQGMTLGEDGALMAADARAAALTSLNDQNIKHLASENAIKVLRQHAMAQLPAANELMRAGPTVNINLESTFRTQEADLRDCINGADYDGVVERFSVRSSGFLTALAKRLRFLNHADYEKAVRARLRSAPELLDRLRTVVGDLP</sequence>
<dbReference type="PANTHER" id="PTHR43581">
    <property type="entry name" value="ATP/GTP PHOSPHATASE"/>
    <property type="match status" value="1"/>
</dbReference>
<gene>
    <name evidence="3" type="ORF">ACFFTR_06055</name>
</gene>
<evidence type="ECO:0000259" key="1">
    <source>
        <dbReference type="Pfam" id="PF13304"/>
    </source>
</evidence>
<name>A0ABV5M1B4_9ACTN</name>
<dbReference type="InterPro" id="IPR051396">
    <property type="entry name" value="Bact_Antivir_Def_Nuclease"/>
</dbReference>
<organism evidence="3 4">
    <name type="scientific">Dactylosporangium vinaceum</name>
    <dbReference type="NCBI Taxonomy" id="53362"/>
    <lineage>
        <taxon>Bacteria</taxon>
        <taxon>Bacillati</taxon>
        <taxon>Actinomycetota</taxon>
        <taxon>Actinomycetes</taxon>
        <taxon>Micromonosporales</taxon>
        <taxon>Micromonosporaceae</taxon>
        <taxon>Dactylosporangium</taxon>
    </lineage>
</organism>
<dbReference type="SUPFAM" id="SSF52540">
    <property type="entry name" value="P-loop containing nucleoside triphosphate hydrolases"/>
    <property type="match status" value="1"/>
</dbReference>
<dbReference type="RefSeq" id="WP_223103426.1">
    <property type="nucleotide sequence ID" value="NZ_CP061913.1"/>
</dbReference>